<comment type="caution">
    <text evidence="3">The sequence shown here is derived from an EMBL/GenBank/DDBJ whole genome shotgun (WGS) entry which is preliminary data.</text>
</comment>
<reference evidence="3" key="1">
    <citation type="journal article" date="2014" name="Int. J. Syst. Evol. Microbiol.">
        <title>Complete genome sequence of Corynebacterium casei LMG S-19264T (=DSM 44701T), isolated from a smear-ripened cheese.</title>
        <authorList>
            <consortium name="US DOE Joint Genome Institute (JGI-PGF)"/>
            <person name="Walter F."/>
            <person name="Albersmeier A."/>
            <person name="Kalinowski J."/>
            <person name="Ruckert C."/>
        </authorList>
    </citation>
    <scope>NUCLEOTIDE SEQUENCE</scope>
    <source>
        <strain evidence="3">CGMCC 1.15290</strain>
    </source>
</reference>
<evidence type="ECO:0000256" key="1">
    <source>
        <dbReference type="ARBA" id="ARBA00007613"/>
    </source>
</evidence>
<proteinExistence type="inferred from homology"/>
<keyword evidence="2" id="KW-1134">Transmembrane beta strand</keyword>
<keyword evidence="2" id="KW-0564">Palmitate</keyword>
<keyword evidence="2" id="KW-0472">Membrane</keyword>
<evidence type="ECO:0000256" key="2">
    <source>
        <dbReference type="RuleBase" id="RU362097"/>
    </source>
</evidence>
<sequence>MNKLIYAAGCVVIAAGLNACRVGKEFSRPATDMPAQYRGNTAAGTDSAGIAALPVHSFIKDAVLLQLIDSALAKNFDVQIALKNIETAGQTLHNAKLGNLPELNLQVTATRNWPSKNSLNGSLSEQFIGTRYMDDYSAGLNLTWEAIAWGKISHLKEAALADYLQTAEAAKAVRTRVVSQVAQGYYNLLMLDTQKEIALRNVALTDSTLRIMRLQYSSGRITNLAIEQTEAQLRVAQALVPQIEQQLTLQENALQTMAGAMPGTVARIHLQQVTVDTVAAAGVPAALLTHRPDIHAAELAVKAANARVGVAEASMYPALNITAGVGVNSFKANNWFNIPGSLFETIGGSLTQPVFQRRKLRTDWEKAKIDWQKSAIEFQRSVVTGVQEVSDALVKIEKLQQQSVFTSQRVEKLKSATQNATLLFQNGMADYLEVITAQSNALQSELDLASLKRDQLSATVELYRALGGGWK</sequence>
<gene>
    <name evidence="3" type="ORF">GCM10011379_15630</name>
</gene>
<name>A0A917IUI2_9BACT</name>
<dbReference type="Gene3D" id="2.20.200.10">
    <property type="entry name" value="Outer membrane efflux proteins (OEP)"/>
    <property type="match status" value="1"/>
</dbReference>
<dbReference type="Pfam" id="PF02321">
    <property type="entry name" value="OEP"/>
    <property type="match status" value="2"/>
</dbReference>
<dbReference type="AlphaFoldDB" id="A0A917IUI2"/>
<dbReference type="PANTHER" id="PTHR30203">
    <property type="entry name" value="OUTER MEMBRANE CATION EFFLUX PROTEIN"/>
    <property type="match status" value="1"/>
</dbReference>
<accession>A0A917IUI2</accession>
<dbReference type="SUPFAM" id="SSF56954">
    <property type="entry name" value="Outer membrane efflux proteins (OEP)"/>
    <property type="match status" value="1"/>
</dbReference>
<evidence type="ECO:0000313" key="4">
    <source>
        <dbReference type="Proteomes" id="UP000627292"/>
    </source>
</evidence>
<evidence type="ECO:0000313" key="3">
    <source>
        <dbReference type="EMBL" id="GGH64038.1"/>
    </source>
</evidence>
<keyword evidence="2" id="KW-0812">Transmembrane</keyword>
<dbReference type="RefSeq" id="WP_188951470.1">
    <property type="nucleotide sequence ID" value="NZ_BMIB01000002.1"/>
</dbReference>
<keyword evidence="4" id="KW-1185">Reference proteome</keyword>
<keyword evidence="2" id="KW-0449">Lipoprotein</keyword>
<dbReference type="InterPro" id="IPR010131">
    <property type="entry name" value="MdtP/NodT-like"/>
</dbReference>
<dbReference type="GO" id="GO:0015562">
    <property type="term" value="F:efflux transmembrane transporter activity"/>
    <property type="evidence" value="ECO:0007669"/>
    <property type="project" value="InterPro"/>
</dbReference>
<dbReference type="GO" id="GO:0005886">
    <property type="term" value="C:plasma membrane"/>
    <property type="evidence" value="ECO:0007669"/>
    <property type="project" value="UniProtKB-SubCell"/>
</dbReference>
<dbReference type="InterPro" id="IPR003423">
    <property type="entry name" value="OMP_efflux"/>
</dbReference>
<reference evidence="3" key="2">
    <citation type="submission" date="2020-09" db="EMBL/GenBank/DDBJ databases">
        <authorList>
            <person name="Sun Q."/>
            <person name="Zhou Y."/>
        </authorList>
    </citation>
    <scope>NUCLEOTIDE SEQUENCE</scope>
    <source>
        <strain evidence="3">CGMCC 1.15290</strain>
    </source>
</reference>
<dbReference type="NCBIfam" id="TIGR01845">
    <property type="entry name" value="outer_NodT"/>
    <property type="match status" value="1"/>
</dbReference>
<comment type="similarity">
    <text evidence="1 2">Belongs to the outer membrane factor (OMF) (TC 1.B.17) family.</text>
</comment>
<comment type="subcellular location">
    <subcellularLocation>
        <location evidence="2">Cell membrane</location>
        <topology evidence="2">Lipid-anchor</topology>
    </subcellularLocation>
</comment>
<organism evidence="3 4">
    <name type="scientific">Filimonas zeae</name>
    <dbReference type="NCBI Taxonomy" id="1737353"/>
    <lineage>
        <taxon>Bacteria</taxon>
        <taxon>Pseudomonadati</taxon>
        <taxon>Bacteroidota</taxon>
        <taxon>Chitinophagia</taxon>
        <taxon>Chitinophagales</taxon>
        <taxon>Chitinophagaceae</taxon>
        <taxon>Filimonas</taxon>
    </lineage>
</organism>
<dbReference type="EMBL" id="BMIB01000002">
    <property type="protein sequence ID" value="GGH64038.1"/>
    <property type="molecule type" value="Genomic_DNA"/>
</dbReference>
<protein>
    <submittedName>
        <fullName evidence="3">RND transporter</fullName>
    </submittedName>
</protein>
<dbReference type="Proteomes" id="UP000627292">
    <property type="component" value="Unassembled WGS sequence"/>
</dbReference>
<dbReference type="Gene3D" id="1.20.1600.10">
    <property type="entry name" value="Outer membrane efflux proteins (OEP)"/>
    <property type="match status" value="1"/>
</dbReference>